<feature type="non-terminal residue" evidence="1">
    <location>
        <position position="132"/>
    </location>
</feature>
<proteinExistence type="predicted"/>
<comment type="caution">
    <text evidence="1">The sequence shown here is derived from an EMBL/GenBank/DDBJ whole genome shotgun (WGS) entry which is preliminary data.</text>
</comment>
<organism evidence="1">
    <name type="scientific">marine sediment metagenome</name>
    <dbReference type="NCBI Taxonomy" id="412755"/>
    <lineage>
        <taxon>unclassified sequences</taxon>
        <taxon>metagenomes</taxon>
        <taxon>ecological metagenomes</taxon>
    </lineage>
</organism>
<protein>
    <submittedName>
        <fullName evidence="1">Uncharacterized protein</fullName>
    </submittedName>
</protein>
<name>A0A0F9L251_9ZZZZ</name>
<accession>A0A0F9L251</accession>
<gene>
    <name evidence="1" type="ORF">LCGC14_1565320</name>
</gene>
<evidence type="ECO:0000313" key="1">
    <source>
        <dbReference type="EMBL" id="KKM34274.1"/>
    </source>
</evidence>
<dbReference type="AlphaFoldDB" id="A0A0F9L251"/>
<reference evidence="1" key="1">
    <citation type="journal article" date="2015" name="Nature">
        <title>Complex archaea that bridge the gap between prokaryotes and eukaryotes.</title>
        <authorList>
            <person name="Spang A."/>
            <person name="Saw J.H."/>
            <person name="Jorgensen S.L."/>
            <person name="Zaremba-Niedzwiedzka K."/>
            <person name="Martijn J."/>
            <person name="Lind A.E."/>
            <person name="van Eijk R."/>
            <person name="Schleper C."/>
            <person name="Guy L."/>
            <person name="Ettema T.J."/>
        </authorList>
    </citation>
    <scope>NUCLEOTIDE SEQUENCE</scope>
</reference>
<dbReference type="EMBL" id="LAZR01012138">
    <property type="protein sequence ID" value="KKM34274.1"/>
    <property type="molecule type" value="Genomic_DNA"/>
</dbReference>
<sequence length="132" mass="15884">MIDSSDIADVNVREWYVANKKRKTRRWLVPIYSGNMNDHQYLQWVRQSVLQDEEILVLVVNKEAFPSAEQFFPNCKIIEYYKTYLDETWFINLINKEGITAFFSHATFSSPVFHLRYFLLNSCFEKVLSLWW</sequence>